<keyword evidence="8" id="KW-1185">Reference proteome</keyword>
<keyword evidence="2" id="KW-0245">EGF-like domain</keyword>
<accession>A0AA35SCE6</accession>
<dbReference type="EMBL" id="CASHTH010002222">
    <property type="protein sequence ID" value="CAI8026598.1"/>
    <property type="molecule type" value="Genomic_DNA"/>
</dbReference>
<evidence type="ECO:0000313" key="8">
    <source>
        <dbReference type="Proteomes" id="UP001174909"/>
    </source>
</evidence>
<dbReference type="GO" id="GO:0016020">
    <property type="term" value="C:membrane"/>
    <property type="evidence" value="ECO:0007669"/>
    <property type="project" value="InterPro"/>
</dbReference>
<keyword evidence="1" id="KW-0217">Developmental protein</keyword>
<evidence type="ECO:0000256" key="1">
    <source>
        <dbReference type="ARBA" id="ARBA00022473"/>
    </source>
</evidence>
<evidence type="ECO:0000256" key="2">
    <source>
        <dbReference type="ARBA" id="ARBA00022536"/>
    </source>
</evidence>
<comment type="caution">
    <text evidence="7">The sequence shown here is derived from an EMBL/GenBank/DDBJ whole genome shotgun (WGS) entry which is preliminary data.</text>
</comment>
<sequence>MSITSRFLVFFFGLTYSSATLTVEVDLISYSNPTSEDCNGGNCDGVYYGTCDNVFHFCLRVVGSEFCLASLGTNYVQDDSMTFSSYDLSRLGISNPLVFSSISTSSLLELYVNITDYDSIGDNDTVDDITIPLSGRLEADSQFSLSKTYSGSCGRASLAVKFRLTSQYPTNQYGPQCDKECIEEPQQTLCNYLGESVGLCPNGFNGDTTECRCEGHFLESSCILCDDDYYPTGQCDVFCRPRDSDVRGHYRCNPETGEKVCLEGYKDPSTLCVDEDENHDGGSGSTAGAASGSVIAGLVILGCCILCCCLGGGSSSKKRHETIVVTTTRPTNLTLQPAVTQGTINPVVLDRKVFVLVTKDKE</sequence>
<proteinExistence type="predicted"/>
<feature type="domain" description="DSL" evidence="6">
    <location>
        <begin position="225"/>
        <end position="268"/>
    </location>
</feature>
<dbReference type="AlphaFoldDB" id="A0AA35SCE6"/>
<evidence type="ECO:0000313" key="7">
    <source>
        <dbReference type="EMBL" id="CAI8026598.1"/>
    </source>
</evidence>
<gene>
    <name evidence="7" type="ORF">GBAR_LOCUS15270</name>
</gene>
<feature type="chain" id="PRO_5041366337" description="DSL domain-containing protein" evidence="5">
    <location>
        <begin position="20"/>
        <end position="362"/>
    </location>
</feature>
<feature type="signal peptide" evidence="5">
    <location>
        <begin position="1"/>
        <end position="19"/>
    </location>
</feature>
<dbReference type="Pfam" id="PF01414">
    <property type="entry name" value="DSL"/>
    <property type="match status" value="1"/>
</dbReference>
<dbReference type="InterPro" id="IPR001774">
    <property type="entry name" value="DSL"/>
</dbReference>
<dbReference type="GO" id="GO:0007154">
    <property type="term" value="P:cell communication"/>
    <property type="evidence" value="ECO:0007669"/>
    <property type="project" value="InterPro"/>
</dbReference>
<keyword evidence="5" id="KW-0732">Signal</keyword>
<dbReference type="Proteomes" id="UP001174909">
    <property type="component" value="Unassembled WGS sequence"/>
</dbReference>
<evidence type="ECO:0000256" key="4">
    <source>
        <dbReference type="ARBA" id="ARBA00023157"/>
    </source>
</evidence>
<evidence type="ECO:0000256" key="3">
    <source>
        <dbReference type="ARBA" id="ARBA00022737"/>
    </source>
</evidence>
<organism evidence="7 8">
    <name type="scientific">Geodia barretti</name>
    <name type="common">Barrett's horny sponge</name>
    <dbReference type="NCBI Taxonomy" id="519541"/>
    <lineage>
        <taxon>Eukaryota</taxon>
        <taxon>Metazoa</taxon>
        <taxon>Porifera</taxon>
        <taxon>Demospongiae</taxon>
        <taxon>Heteroscleromorpha</taxon>
        <taxon>Tetractinellida</taxon>
        <taxon>Astrophorina</taxon>
        <taxon>Geodiidae</taxon>
        <taxon>Geodia</taxon>
    </lineage>
</organism>
<evidence type="ECO:0000259" key="6">
    <source>
        <dbReference type="Pfam" id="PF01414"/>
    </source>
</evidence>
<dbReference type="Gene3D" id="2.10.25.140">
    <property type="match status" value="1"/>
</dbReference>
<reference evidence="7" key="1">
    <citation type="submission" date="2023-03" db="EMBL/GenBank/DDBJ databases">
        <authorList>
            <person name="Steffen K."/>
            <person name="Cardenas P."/>
        </authorList>
    </citation>
    <scope>NUCLEOTIDE SEQUENCE</scope>
</reference>
<evidence type="ECO:0000256" key="5">
    <source>
        <dbReference type="SAM" id="SignalP"/>
    </source>
</evidence>
<protein>
    <recommendedName>
        <fullName evidence="6">DSL domain-containing protein</fullName>
    </recommendedName>
</protein>
<keyword evidence="3" id="KW-0677">Repeat</keyword>
<name>A0AA35SCE6_GEOBA</name>
<keyword evidence="4" id="KW-1015">Disulfide bond</keyword>